<dbReference type="PROSITE" id="PS51698">
    <property type="entry name" value="U_BOX"/>
    <property type="match status" value="1"/>
</dbReference>
<evidence type="ECO:0000256" key="5">
    <source>
        <dbReference type="ARBA" id="ARBA00012483"/>
    </source>
</evidence>
<evidence type="ECO:0000256" key="16">
    <source>
        <dbReference type="ARBA" id="ARBA00023242"/>
    </source>
</evidence>
<dbReference type="PANTHER" id="PTHR43995:SF1">
    <property type="entry name" value="PRE-MRNA-PROCESSING FACTOR 19"/>
    <property type="match status" value="1"/>
</dbReference>
<keyword evidence="16 18" id="KW-0539">Nucleus</keyword>
<accession>A0A1R4ACC6</accession>
<proteinExistence type="inferred from homology"/>
<feature type="repeat" description="WD" evidence="17">
    <location>
        <begin position="245"/>
        <end position="277"/>
    </location>
</feature>
<dbReference type="GO" id="GO:0005737">
    <property type="term" value="C:cytoplasm"/>
    <property type="evidence" value="ECO:0007669"/>
    <property type="project" value="TreeGrafter"/>
</dbReference>
<reference evidence="20 21" key="1">
    <citation type="journal article" date="2012" name="Nucleic Acids Res.">
        <title>Sequencing of the smallest Apicomplexan genome from the human pathogen Babesia microti.</title>
        <authorList>
            <person name="Cornillot E."/>
            <person name="Hadj-Kaddour K."/>
            <person name="Dassouli A."/>
            <person name="Noel B."/>
            <person name="Ranwez V."/>
            <person name="Vacherie B."/>
            <person name="Augagneur Y."/>
            <person name="Bres V."/>
            <person name="Duclos A."/>
            <person name="Randazzo S."/>
            <person name="Carcy B."/>
            <person name="Debierre-Grockiego F."/>
            <person name="Delbecq S."/>
            <person name="Moubri-Menage K."/>
            <person name="Shams-Eldin H."/>
            <person name="Usmani-Brown S."/>
            <person name="Bringaud F."/>
            <person name="Wincker P."/>
            <person name="Vivares C.P."/>
            <person name="Schwarz R.T."/>
            <person name="Schetters T.P."/>
            <person name="Krause P.J."/>
            <person name="Gorenflot A."/>
            <person name="Berry V."/>
            <person name="Barbe V."/>
            <person name="Ben Mamoun C."/>
        </authorList>
    </citation>
    <scope>NUCLEOTIDE SEQUENCE [LARGE SCALE GENOMIC DNA]</scope>
    <source>
        <strain evidence="20 21">RI</strain>
    </source>
</reference>
<evidence type="ECO:0000256" key="2">
    <source>
        <dbReference type="ARBA" id="ARBA00004642"/>
    </source>
</evidence>
<keyword evidence="10 18" id="KW-0747">Spliceosome</keyword>
<dbReference type="CDD" id="cd16656">
    <property type="entry name" value="RING-Ubox_PRP19"/>
    <property type="match status" value="1"/>
</dbReference>
<dbReference type="EMBL" id="LN871598">
    <property type="protein sequence ID" value="SJK86656.1"/>
    <property type="molecule type" value="Genomic_DNA"/>
</dbReference>
<feature type="repeat" description="WD" evidence="17">
    <location>
        <begin position="375"/>
        <end position="416"/>
    </location>
</feature>
<dbReference type="SMART" id="SM00320">
    <property type="entry name" value="WD40"/>
    <property type="match status" value="6"/>
</dbReference>
<reference evidence="20 21" key="3">
    <citation type="journal article" date="2016" name="Sci. Rep.">
        <title>Genome-wide diversity and gene expression profiling of Babesia microti isolates identify polymorphic genes that mediate host-pathogen interactions.</title>
        <authorList>
            <person name="Silva J.C."/>
            <person name="Cornillot E."/>
            <person name="McCracken C."/>
            <person name="Usmani-Brown S."/>
            <person name="Dwivedi A."/>
            <person name="Ifeonu O.O."/>
            <person name="Crabtree J."/>
            <person name="Gotia H.T."/>
            <person name="Virji A.Z."/>
            <person name="Reynes C."/>
            <person name="Colinge J."/>
            <person name="Kumar V."/>
            <person name="Lawres L."/>
            <person name="Pazzi J.E."/>
            <person name="Pablo J.V."/>
            <person name="Hung C."/>
            <person name="Brancato J."/>
            <person name="Kumari P."/>
            <person name="Orvis J."/>
            <person name="Tretina K."/>
            <person name="Chibucos M."/>
            <person name="Ott S."/>
            <person name="Sadzewicz L."/>
            <person name="Sengamalay N."/>
            <person name="Shetty A.C."/>
            <person name="Su Q."/>
            <person name="Tallon L."/>
            <person name="Fraser C.M."/>
            <person name="Frutos R."/>
            <person name="Molina D.M."/>
            <person name="Krause P.J."/>
            <person name="Ben Mamoun C."/>
        </authorList>
    </citation>
    <scope>NUCLEOTIDE SEQUENCE [LARGE SCALE GENOMIC DNA]</scope>
    <source>
        <strain evidence="20 21">RI</strain>
    </source>
</reference>
<evidence type="ECO:0000256" key="17">
    <source>
        <dbReference type="PROSITE-ProRule" id="PRU00221"/>
    </source>
</evidence>
<evidence type="ECO:0000256" key="3">
    <source>
        <dbReference type="ARBA" id="ARBA00004906"/>
    </source>
</evidence>
<dbReference type="Pfam" id="PF08606">
    <property type="entry name" value="Prp19"/>
    <property type="match status" value="1"/>
</dbReference>
<evidence type="ECO:0000256" key="14">
    <source>
        <dbReference type="ARBA" id="ARBA00023187"/>
    </source>
</evidence>
<gene>
    <name evidence="20" type="ORF">BMR1_03g04257</name>
</gene>
<dbReference type="AlphaFoldDB" id="A0A1R4ACC6"/>
<comment type="pathway">
    <text evidence="3 18">Protein modification; protein ubiquitination.</text>
</comment>
<dbReference type="PANTHER" id="PTHR43995">
    <property type="entry name" value="PRE-MRNA-PROCESSING FACTOR 19"/>
    <property type="match status" value="1"/>
</dbReference>
<keyword evidence="9 18" id="KW-0808">Transferase</keyword>
<keyword evidence="14 18" id="KW-0508">mRNA splicing</keyword>
<evidence type="ECO:0000256" key="11">
    <source>
        <dbReference type="ARBA" id="ARBA00022737"/>
    </source>
</evidence>
<keyword evidence="12 18" id="KW-0227">DNA damage</keyword>
<dbReference type="OrthoDB" id="687049at2759"/>
<dbReference type="VEuPathDB" id="PiroplasmaDB:BMR1_03g04257"/>
<dbReference type="PRINTS" id="PR00320">
    <property type="entry name" value="GPROTEINBRPT"/>
</dbReference>
<protein>
    <recommendedName>
        <fullName evidence="6 18">Pre-mRNA-processing factor 19</fullName>
        <ecNumber evidence="5 18">2.3.2.27</ecNumber>
    </recommendedName>
</protein>
<dbReference type="CDD" id="cd00200">
    <property type="entry name" value="WD40"/>
    <property type="match status" value="1"/>
</dbReference>
<dbReference type="GO" id="GO:0005654">
    <property type="term" value="C:nucleoplasm"/>
    <property type="evidence" value="ECO:0007669"/>
    <property type="project" value="UniProtKB-SubCell"/>
</dbReference>
<dbReference type="GO" id="GO:0070534">
    <property type="term" value="P:protein K63-linked ubiquitination"/>
    <property type="evidence" value="ECO:0007669"/>
    <property type="project" value="UniProtKB-UniRule"/>
</dbReference>
<evidence type="ECO:0000256" key="13">
    <source>
        <dbReference type="ARBA" id="ARBA00022786"/>
    </source>
</evidence>
<evidence type="ECO:0000256" key="8">
    <source>
        <dbReference type="ARBA" id="ARBA00022664"/>
    </source>
</evidence>
<evidence type="ECO:0000256" key="9">
    <source>
        <dbReference type="ARBA" id="ARBA00022679"/>
    </source>
</evidence>
<comment type="catalytic activity">
    <reaction evidence="1 18">
        <text>S-ubiquitinyl-[E2 ubiquitin-conjugating enzyme]-L-cysteine + [acceptor protein]-L-lysine = [E2 ubiquitin-conjugating enzyme]-L-cysteine + N(6)-ubiquitinyl-[acceptor protein]-L-lysine.</text>
        <dbReference type="EC" id="2.3.2.27"/>
    </reaction>
</comment>
<dbReference type="GO" id="GO:0061630">
    <property type="term" value="F:ubiquitin protein ligase activity"/>
    <property type="evidence" value="ECO:0007669"/>
    <property type="project" value="UniProtKB-UniRule"/>
</dbReference>
<keyword evidence="15 18" id="KW-0234">DNA repair</keyword>
<evidence type="ECO:0000256" key="18">
    <source>
        <dbReference type="RuleBase" id="RU367101"/>
    </source>
</evidence>
<evidence type="ECO:0000256" key="4">
    <source>
        <dbReference type="ARBA" id="ARBA00006388"/>
    </source>
</evidence>
<dbReference type="Gene3D" id="2.130.10.10">
    <property type="entry name" value="YVTN repeat-like/Quinoprotein amine dehydrogenase"/>
    <property type="match status" value="1"/>
</dbReference>
<dbReference type="PROSITE" id="PS50082">
    <property type="entry name" value="WD_REPEATS_2"/>
    <property type="match status" value="4"/>
</dbReference>
<dbReference type="InterPro" id="IPR020472">
    <property type="entry name" value="WD40_PAC1"/>
</dbReference>
<dbReference type="UniPathway" id="UPA00143"/>
<dbReference type="InterPro" id="IPR036322">
    <property type="entry name" value="WD40_repeat_dom_sf"/>
</dbReference>
<dbReference type="GO" id="GO:0000398">
    <property type="term" value="P:mRNA splicing, via spliceosome"/>
    <property type="evidence" value="ECO:0007669"/>
    <property type="project" value="InterPro"/>
</dbReference>
<comment type="subunit">
    <text evidence="18">Homotetramer.</text>
</comment>
<dbReference type="SUPFAM" id="SSF57850">
    <property type="entry name" value="RING/U-box"/>
    <property type="match status" value="1"/>
</dbReference>
<keyword evidence="13 18" id="KW-0833">Ubl conjugation pathway</keyword>
<reference evidence="20 21" key="2">
    <citation type="journal article" date="2013" name="PLoS ONE">
        <title>Whole genome mapping and re-organization of the nuclear and mitochondrial genomes of Babesia microti isolates.</title>
        <authorList>
            <person name="Cornillot E."/>
            <person name="Dassouli A."/>
            <person name="Garg A."/>
            <person name="Pachikara N."/>
            <person name="Randazzo S."/>
            <person name="Depoix D."/>
            <person name="Carcy B."/>
            <person name="Delbecq S."/>
            <person name="Frutos R."/>
            <person name="Silva J.C."/>
            <person name="Sutton R."/>
            <person name="Krause P.J."/>
            <person name="Mamoun C.B."/>
        </authorList>
    </citation>
    <scope>NUCLEOTIDE SEQUENCE [LARGE SCALE GENOMIC DNA]</scope>
    <source>
        <strain evidence="20 21">RI</strain>
    </source>
</reference>
<evidence type="ECO:0000259" key="19">
    <source>
        <dbReference type="PROSITE" id="PS51698"/>
    </source>
</evidence>
<dbReference type="FunFam" id="3.30.40.10:FF:000027">
    <property type="entry name" value="Pre-mRNA-processing factor 19, putative"/>
    <property type="match status" value="1"/>
</dbReference>
<dbReference type="GO" id="GO:0000974">
    <property type="term" value="C:Prp19 complex"/>
    <property type="evidence" value="ECO:0007669"/>
    <property type="project" value="UniProtKB-UniRule"/>
</dbReference>
<evidence type="ECO:0000313" key="20">
    <source>
        <dbReference type="EMBL" id="SJK86656.1"/>
    </source>
</evidence>
<dbReference type="InterPro" id="IPR055340">
    <property type="entry name" value="RING-Ubox_PRP19"/>
</dbReference>
<dbReference type="GO" id="GO:0016874">
    <property type="term" value="F:ligase activity"/>
    <property type="evidence" value="ECO:0007669"/>
    <property type="project" value="UniProtKB-KW"/>
</dbReference>
<dbReference type="InterPro" id="IPR001680">
    <property type="entry name" value="WD40_rpt"/>
</dbReference>
<dbReference type="InterPro" id="IPR003613">
    <property type="entry name" value="Ubox_domain"/>
</dbReference>
<dbReference type="InterPro" id="IPR019775">
    <property type="entry name" value="WD40_repeat_CS"/>
</dbReference>
<dbReference type="GO" id="GO:0071006">
    <property type="term" value="C:U2-type catalytic step 1 spliceosome"/>
    <property type="evidence" value="ECO:0007669"/>
    <property type="project" value="TreeGrafter"/>
</dbReference>
<keyword evidence="21" id="KW-1185">Reference proteome</keyword>
<evidence type="ECO:0000256" key="6">
    <source>
        <dbReference type="ARBA" id="ARBA00015618"/>
    </source>
</evidence>
<keyword evidence="11" id="KW-0677">Repeat</keyword>
<comment type="function">
    <text evidence="18">Ubiquitin-protein ligase which is mainly involved pre-mRNA splicing and DNA repair. Required for pre-mRNA splicing as component of the spliceosome.</text>
</comment>
<comment type="similarity">
    <text evidence="4 18">Belongs to the WD repeat PRP19 family.</text>
</comment>
<dbReference type="Gene3D" id="3.30.40.10">
    <property type="entry name" value="Zinc/RING finger domain, C3HC4 (zinc finger)"/>
    <property type="match status" value="1"/>
</dbReference>
<evidence type="ECO:0000256" key="15">
    <source>
        <dbReference type="ARBA" id="ARBA00023204"/>
    </source>
</evidence>
<keyword evidence="20" id="KW-0436">Ligase</keyword>
<dbReference type="PROSITE" id="PS50294">
    <property type="entry name" value="WD_REPEATS_REGION"/>
    <property type="match status" value="3"/>
</dbReference>
<evidence type="ECO:0000256" key="12">
    <source>
        <dbReference type="ARBA" id="ARBA00022763"/>
    </source>
</evidence>
<dbReference type="InterPro" id="IPR013083">
    <property type="entry name" value="Znf_RING/FYVE/PHD"/>
</dbReference>
<evidence type="ECO:0000256" key="10">
    <source>
        <dbReference type="ARBA" id="ARBA00022728"/>
    </source>
</evidence>
<organism evidence="20 21">
    <name type="scientific">Babesia microti (strain RI)</name>
    <dbReference type="NCBI Taxonomy" id="1133968"/>
    <lineage>
        <taxon>Eukaryota</taxon>
        <taxon>Sar</taxon>
        <taxon>Alveolata</taxon>
        <taxon>Apicomplexa</taxon>
        <taxon>Aconoidasida</taxon>
        <taxon>Piroplasmida</taxon>
        <taxon>Babesiidae</taxon>
        <taxon>Babesia</taxon>
    </lineage>
</organism>
<feature type="domain" description="U-box" evidence="19">
    <location>
        <begin position="1"/>
        <end position="71"/>
    </location>
</feature>
<dbReference type="InterPro" id="IPR038959">
    <property type="entry name" value="Prp19"/>
</dbReference>
<dbReference type="Pfam" id="PF00400">
    <property type="entry name" value="WD40"/>
    <property type="match status" value="5"/>
</dbReference>
<comment type="subcellular location">
    <subcellularLocation>
        <location evidence="2">Nucleus</location>
        <location evidence="2">Nucleoplasm</location>
    </subcellularLocation>
</comment>
<dbReference type="Proteomes" id="UP000002899">
    <property type="component" value="Chromosome III"/>
</dbReference>
<dbReference type="EC" id="2.3.2.27" evidence="5 18"/>
<feature type="repeat" description="WD" evidence="17">
    <location>
        <begin position="333"/>
        <end position="374"/>
    </location>
</feature>
<evidence type="ECO:0000256" key="1">
    <source>
        <dbReference type="ARBA" id="ARBA00000900"/>
    </source>
</evidence>
<keyword evidence="7 17" id="KW-0853">WD repeat</keyword>
<dbReference type="KEGG" id="bmic:BMR1_03g04257"/>
<dbReference type="PROSITE" id="PS00678">
    <property type="entry name" value="WD_REPEATS_1"/>
    <property type="match status" value="1"/>
</dbReference>
<sequence>MALICAISGIVPENPVLSRTGYVFEKHLIENYIRDSASCPVSGEPLTIDDITPINVNKLTKPRSISATSIPGILSMLQSEWDALALETFNLRTHVEAVRNQLSHCLYQHDAATRVISRLIKQRDKALQEVELLQKQLSNSTLIDNEPGLDDDAIDRIGCLAADLMAQRKKRSHEKFISANTIKKWTNTRQFRTHSSTQPGILCISLDKFHYDPFIPTKNSYVYTGGNDGIVVYFDLEQEKSISKLLGHTKPVNCVDSHQQQSICISGSDDKTIRIWKGDDESGEFKTIYLVRKHKSSITSVNIHPIQDFFASSGKDKCCAIHDIDSGLTIQSIGDLSNDINKVEFHPDGLILAGADDEGFIVIWDLRSRKFKEPIKAHDAKCTSIAFSENGYYLASCGHDYTVALWDLRKSASFQKLELKTQPSKIVFDYSGNYLSVATNEEVQVYNFASKANATLVATMHGHSDIVTDITFGPGAGYLLSTCLDKTMRLWE</sequence>
<dbReference type="GeneID" id="24425499"/>
<keyword evidence="8 18" id="KW-0507">mRNA processing</keyword>
<dbReference type="SMART" id="SM00504">
    <property type="entry name" value="Ubox"/>
    <property type="match status" value="1"/>
</dbReference>
<dbReference type="InterPro" id="IPR013915">
    <property type="entry name" value="Prp19_cc"/>
</dbReference>
<feature type="repeat" description="WD" evidence="17">
    <location>
        <begin position="460"/>
        <end position="492"/>
    </location>
</feature>
<evidence type="ECO:0000313" key="21">
    <source>
        <dbReference type="Proteomes" id="UP000002899"/>
    </source>
</evidence>
<dbReference type="RefSeq" id="XP_021338786.1">
    <property type="nucleotide sequence ID" value="XM_021482245.1"/>
</dbReference>
<dbReference type="SUPFAM" id="SSF50978">
    <property type="entry name" value="WD40 repeat-like"/>
    <property type="match status" value="1"/>
</dbReference>
<name>A0A1R4ACC6_BABMR</name>
<dbReference type="GO" id="GO:0006281">
    <property type="term" value="P:DNA repair"/>
    <property type="evidence" value="ECO:0007669"/>
    <property type="project" value="UniProtKB-KW"/>
</dbReference>
<evidence type="ECO:0000256" key="7">
    <source>
        <dbReference type="ARBA" id="ARBA00022574"/>
    </source>
</evidence>
<dbReference type="InterPro" id="IPR015943">
    <property type="entry name" value="WD40/YVTN_repeat-like_dom_sf"/>
</dbReference>